<dbReference type="AlphaFoldDB" id="A0A8J4A8I1"/>
<comment type="caution">
    <text evidence="2">The sequence shown here is derived from an EMBL/GenBank/DDBJ whole genome shotgun (WGS) entry which is preliminary data.</text>
</comment>
<organism evidence="2 3">
    <name type="scientific">Virgisporangium ochraceum</name>
    <dbReference type="NCBI Taxonomy" id="65505"/>
    <lineage>
        <taxon>Bacteria</taxon>
        <taxon>Bacillati</taxon>
        <taxon>Actinomycetota</taxon>
        <taxon>Actinomycetes</taxon>
        <taxon>Micromonosporales</taxon>
        <taxon>Micromonosporaceae</taxon>
        <taxon>Virgisporangium</taxon>
    </lineage>
</organism>
<evidence type="ECO:0000313" key="3">
    <source>
        <dbReference type="Proteomes" id="UP000635606"/>
    </source>
</evidence>
<dbReference type="RefSeq" id="WP_203934682.1">
    <property type="nucleotide sequence ID" value="NZ_BOPH01000145.1"/>
</dbReference>
<gene>
    <name evidence="2" type="ORF">Voc01_098180</name>
</gene>
<reference evidence="2" key="1">
    <citation type="submission" date="2021-01" db="EMBL/GenBank/DDBJ databases">
        <title>Whole genome shotgun sequence of Virgisporangium ochraceum NBRC 16418.</title>
        <authorList>
            <person name="Komaki H."/>
            <person name="Tamura T."/>
        </authorList>
    </citation>
    <scope>NUCLEOTIDE SEQUENCE</scope>
    <source>
        <strain evidence="2">NBRC 16418</strain>
    </source>
</reference>
<proteinExistence type="predicted"/>
<evidence type="ECO:0000313" key="2">
    <source>
        <dbReference type="EMBL" id="GIJ74901.1"/>
    </source>
</evidence>
<sequence length="50" mass="5208">MVLVGVELALVFAAHPRSGRTRRAVLGTIALVLSAVLAVWLPINVALICG</sequence>
<keyword evidence="1" id="KW-0812">Transmembrane</keyword>
<accession>A0A8J4A8I1</accession>
<dbReference type="EMBL" id="BOPH01000145">
    <property type="protein sequence ID" value="GIJ74901.1"/>
    <property type="molecule type" value="Genomic_DNA"/>
</dbReference>
<evidence type="ECO:0000256" key="1">
    <source>
        <dbReference type="SAM" id="Phobius"/>
    </source>
</evidence>
<dbReference type="Proteomes" id="UP000635606">
    <property type="component" value="Unassembled WGS sequence"/>
</dbReference>
<keyword evidence="1" id="KW-0472">Membrane</keyword>
<keyword evidence="1" id="KW-1133">Transmembrane helix</keyword>
<feature type="transmembrane region" description="Helical" evidence="1">
    <location>
        <begin position="24"/>
        <end position="43"/>
    </location>
</feature>
<keyword evidence="3" id="KW-1185">Reference proteome</keyword>
<protein>
    <submittedName>
        <fullName evidence="2">Uncharacterized protein</fullName>
    </submittedName>
</protein>
<name>A0A8J4A8I1_9ACTN</name>